<accession>U2KF51</accession>
<organism evidence="12 13">
    <name type="scientific">Ruminococcus callidus ATCC 27760</name>
    <dbReference type="NCBI Taxonomy" id="411473"/>
    <lineage>
        <taxon>Bacteria</taxon>
        <taxon>Bacillati</taxon>
        <taxon>Bacillota</taxon>
        <taxon>Clostridia</taxon>
        <taxon>Eubacteriales</taxon>
        <taxon>Oscillospiraceae</taxon>
        <taxon>Ruminococcus</taxon>
    </lineage>
</organism>
<dbReference type="STRING" id="411473.RUMCAL_00485"/>
<evidence type="ECO:0000256" key="4">
    <source>
        <dbReference type="ARBA" id="ARBA00022801"/>
    </source>
</evidence>
<evidence type="ECO:0000256" key="2">
    <source>
        <dbReference type="ARBA" id="ARBA00007164"/>
    </source>
</evidence>
<dbReference type="PRINTS" id="PR00725">
    <property type="entry name" value="DADACBPTASE1"/>
</dbReference>
<evidence type="ECO:0000313" key="12">
    <source>
        <dbReference type="EMBL" id="ERJ97141.1"/>
    </source>
</evidence>
<dbReference type="OrthoDB" id="9791132at2"/>
<keyword evidence="7" id="KW-0961">Cell wall biogenesis/degradation</keyword>
<dbReference type="GO" id="GO:0009002">
    <property type="term" value="F:serine-type D-Ala-D-Ala carboxypeptidase activity"/>
    <property type="evidence" value="ECO:0007669"/>
    <property type="project" value="InterPro"/>
</dbReference>
<dbReference type="PATRIC" id="fig|411473.3.peg.368"/>
<evidence type="ECO:0000256" key="8">
    <source>
        <dbReference type="PIRSR" id="PIRSR618044-1"/>
    </source>
</evidence>
<dbReference type="InterPro" id="IPR001967">
    <property type="entry name" value="Peptidase_S11_N"/>
</dbReference>
<evidence type="ECO:0000256" key="1">
    <source>
        <dbReference type="ARBA" id="ARBA00003217"/>
    </source>
</evidence>
<protein>
    <submittedName>
        <fullName evidence="12">Serine-type D-Ala-D-Ala carboxypeptidase</fullName>
    </submittedName>
</protein>
<comment type="function">
    <text evidence="1">Removes C-terminal D-alanyl residues from sugar-peptide cell wall precursors.</text>
</comment>
<dbReference type="GO" id="GO:0006508">
    <property type="term" value="P:proteolysis"/>
    <property type="evidence" value="ECO:0007669"/>
    <property type="project" value="InterPro"/>
</dbReference>
<evidence type="ECO:0000256" key="9">
    <source>
        <dbReference type="PIRSR" id="PIRSR618044-2"/>
    </source>
</evidence>
<evidence type="ECO:0000256" key="5">
    <source>
        <dbReference type="ARBA" id="ARBA00022960"/>
    </source>
</evidence>
<feature type="domain" description="Peptidase S11 D-alanyl-D-alanine carboxypeptidase A N-terminal" evidence="11">
    <location>
        <begin position="32"/>
        <end position="256"/>
    </location>
</feature>
<keyword evidence="6" id="KW-0573">Peptidoglycan synthesis</keyword>
<feature type="binding site" evidence="9">
    <location>
        <position position="226"/>
    </location>
    <ligand>
        <name>substrate</name>
    </ligand>
</feature>
<dbReference type="eggNOG" id="COG1686">
    <property type="taxonomic scope" value="Bacteria"/>
</dbReference>
<dbReference type="HOGENOM" id="CLU_027070_7_3_9"/>
<dbReference type="PANTHER" id="PTHR21581:SF33">
    <property type="entry name" value="D-ALANYL-D-ALANINE CARBOXYPEPTIDASE DACB"/>
    <property type="match status" value="1"/>
</dbReference>
<keyword evidence="3" id="KW-0732">Signal</keyword>
<reference evidence="12 13" key="1">
    <citation type="submission" date="2013-07" db="EMBL/GenBank/DDBJ databases">
        <authorList>
            <person name="Weinstock G."/>
            <person name="Sodergren E."/>
            <person name="Wylie T."/>
            <person name="Fulton L."/>
            <person name="Fulton R."/>
            <person name="Fronick C."/>
            <person name="O'Laughlin M."/>
            <person name="Godfrey J."/>
            <person name="Miner T."/>
            <person name="Herter B."/>
            <person name="Appelbaum E."/>
            <person name="Cordes M."/>
            <person name="Lek S."/>
            <person name="Wollam A."/>
            <person name="Pepin K.H."/>
            <person name="Palsikar V.B."/>
            <person name="Mitreva M."/>
            <person name="Wilson R.K."/>
        </authorList>
    </citation>
    <scope>NUCLEOTIDE SEQUENCE [LARGE SCALE GENOMIC DNA]</scope>
    <source>
        <strain evidence="12 13">ATCC 27760</strain>
    </source>
</reference>
<dbReference type="PANTHER" id="PTHR21581">
    <property type="entry name" value="D-ALANYL-D-ALANINE CARBOXYPEPTIDASE"/>
    <property type="match status" value="1"/>
</dbReference>
<name>U2KF51_9FIRM</name>
<feature type="active site" description="Proton acceptor" evidence="8">
    <location>
        <position position="67"/>
    </location>
</feature>
<evidence type="ECO:0000256" key="3">
    <source>
        <dbReference type="ARBA" id="ARBA00022729"/>
    </source>
</evidence>
<dbReference type="EMBL" id="AWVF01000045">
    <property type="protein sequence ID" value="ERJ97141.1"/>
    <property type="molecule type" value="Genomic_DNA"/>
</dbReference>
<evidence type="ECO:0000256" key="7">
    <source>
        <dbReference type="ARBA" id="ARBA00023316"/>
    </source>
</evidence>
<dbReference type="InterPro" id="IPR018044">
    <property type="entry name" value="Peptidase_S11"/>
</dbReference>
<proteinExistence type="inferred from homology"/>
<evidence type="ECO:0000256" key="6">
    <source>
        <dbReference type="ARBA" id="ARBA00022984"/>
    </source>
</evidence>
<dbReference type="Proteomes" id="UP000016662">
    <property type="component" value="Unassembled WGS sequence"/>
</dbReference>
<dbReference type="SUPFAM" id="SSF56601">
    <property type="entry name" value="beta-lactamase/transpeptidase-like"/>
    <property type="match status" value="1"/>
</dbReference>
<comment type="caution">
    <text evidence="12">The sequence shown here is derived from an EMBL/GenBank/DDBJ whole genome shotgun (WGS) entry which is preliminary data.</text>
</comment>
<dbReference type="Gene3D" id="2.60.410.10">
    <property type="entry name" value="D-Ala-D-Ala carboxypeptidase, C-terminal domain"/>
    <property type="match status" value="1"/>
</dbReference>
<sequence>MRKQHFLRWLSGIWAVCLAVTGLPVLHVQGEALSVSAESCILMEAVTGEVLYEKAADQQRPMASTTKIMTTLLCLESGDLDTPFSVDNDAIHVEGSSMGLVDGDIVTKRALCYGMLLPSGNDAAGATAVKLAGSYAAFAEQMNRKAQELGMTQSHFVTPSGLHDAEHYSTARDMALLTAAALQNETFREICGQASAKVCFGNPPYERWLTNSNKLLTMDETVIGVKTGFTDEAGRCLVSASVRNGITLICVTLNDRNDWQDHEVLYDYGFGQLSPQEVTFPADWTLPVTGGTTGTAAVAPAETLTVGVKDGNMPAWSYQLNTPPFLYAPLTAGQEAGTWKLLLDGRVAAQGRLLVQSAVTYQEKTTEPEPQSWWKRLLQK</sequence>
<gene>
    <name evidence="12" type="ORF">RUMCAL_00485</name>
</gene>
<dbReference type="Gene3D" id="3.40.710.10">
    <property type="entry name" value="DD-peptidase/beta-lactamase superfamily"/>
    <property type="match status" value="1"/>
</dbReference>
<dbReference type="Pfam" id="PF00768">
    <property type="entry name" value="Peptidase_S11"/>
    <property type="match status" value="1"/>
</dbReference>
<dbReference type="InterPro" id="IPR037167">
    <property type="entry name" value="Peptidase_S11_C_sf"/>
</dbReference>
<feature type="active site" description="Acyl-ester intermediate" evidence="8">
    <location>
        <position position="64"/>
    </location>
</feature>
<feature type="active site" evidence="8">
    <location>
        <position position="119"/>
    </location>
</feature>
<dbReference type="InterPro" id="IPR015956">
    <property type="entry name" value="Peniciliin-bd_prot_C_sf"/>
</dbReference>
<keyword evidence="4" id="KW-0378">Hydrolase</keyword>
<dbReference type="GO" id="GO:0071555">
    <property type="term" value="P:cell wall organization"/>
    <property type="evidence" value="ECO:0007669"/>
    <property type="project" value="UniProtKB-KW"/>
</dbReference>
<evidence type="ECO:0000256" key="10">
    <source>
        <dbReference type="RuleBase" id="RU004016"/>
    </source>
</evidence>
<keyword evidence="13" id="KW-1185">Reference proteome</keyword>
<dbReference type="RefSeq" id="WP_021682755.1">
    <property type="nucleotide sequence ID" value="NZ_KI260441.1"/>
</dbReference>
<dbReference type="AlphaFoldDB" id="U2KF51"/>
<dbReference type="GO" id="GO:0008360">
    <property type="term" value="P:regulation of cell shape"/>
    <property type="evidence" value="ECO:0007669"/>
    <property type="project" value="UniProtKB-KW"/>
</dbReference>
<dbReference type="GO" id="GO:0009252">
    <property type="term" value="P:peptidoglycan biosynthetic process"/>
    <property type="evidence" value="ECO:0007669"/>
    <property type="project" value="UniProtKB-KW"/>
</dbReference>
<keyword evidence="5" id="KW-0133">Cell shape</keyword>
<comment type="similarity">
    <text evidence="2 10">Belongs to the peptidase S11 family.</text>
</comment>
<dbReference type="SUPFAM" id="SSF69189">
    <property type="entry name" value="Penicillin-binding protein associated domain"/>
    <property type="match status" value="1"/>
</dbReference>
<evidence type="ECO:0000313" key="13">
    <source>
        <dbReference type="Proteomes" id="UP000016662"/>
    </source>
</evidence>
<evidence type="ECO:0000259" key="11">
    <source>
        <dbReference type="Pfam" id="PF00768"/>
    </source>
</evidence>
<dbReference type="InterPro" id="IPR012338">
    <property type="entry name" value="Beta-lactam/transpept-like"/>
</dbReference>
<keyword evidence="12" id="KW-0121">Carboxypeptidase</keyword>
<keyword evidence="12" id="KW-0645">Protease</keyword>